<sequence>MEHKCKICEKSIKGRSDKIFCSSQCKNLYHKKLRYASKIAAIEINGYLKRNYAILLEELGKNKKQIKIYRNLLEKKGFRFKYHTHFHINSKNKMFHYIYDLAWMEFSDDEILIVRKI</sequence>
<gene>
    <name evidence="1" type="ORF">ESV24_12510</name>
</gene>
<dbReference type="Proteomes" id="UP000321945">
    <property type="component" value="Unassembled WGS sequence"/>
</dbReference>
<evidence type="ECO:0000313" key="2">
    <source>
        <dbReference type="Proteomes" id="UP000321945"/>
    </source>
</evidence>
<evidence type="ECO:0000313" key="1">
    <source>
        <dbReference type="EMBL" id="TXD68283.1"/>
    </source>
</evidence>
<dbReference type="EMBL" id="VORU01000012">
    <property type="protein sequence ID" value="TXD68283.1"/>
    <property type="molecule type" value="Genomic_DNA"/>
</dbReference>
<dbReference type="AlphaFoldDB" id="A0A5C6YMH7"/>
<name>A0A5C6YMH7_9FLAO</name>
<dbReference type="OrthoDB" id="5187906at2"/>
<dbReference type="Gene3D" id="3.30.40.10">
    <property type="entry name" value="Zinc/RING finger domain, C3HC4 (zinc finger)"/>
    <property type="match status" value="1"/>
</dbReference>
<keyword evidence="2" id="KW-1185">Reference proteome</keyword>
<reference evidence="1 2" key="1">
    <citation type="submission" date="2019-08" db="EMBL/GenBank/DDBJ databases">
        <title>Genome of Aequorivita lipolytica Y10-2 (type strain).</title>
        <authorList>
            <person name="Bowman J.P."/>
        </authorList>
    </citation>
    <scope>NUCLEOTIDE SEQUENCE [LARGE SCALE GENOMIC DNA]</scope>
    <source>
        <strain evidence="1 2">Y10-2</strain>
    </source>
</reference>
<organism evidence="1 2">
    <name type="scientific">Aequorivita lipolytica</name>
    <dbReference type="NCBI Taxonomy" id="153267"/>
    <lineage>
        <taxon>Bacteria</taxon>
        <taxon>Pseudomonadati</taxon>
        <taxon>Bacteroidota</taxon>
        <taxon>Flavobacteriia</taxon>
        <taxon>Flavobacteriales</taxon>
        <taxon>Flavobacteriaceae</taxon>
        <taxon>Aequorivita</taxon>
    </lineage>
</organism>
<evidence type="ECO:0008006" key="3">
    <source>
        <dbReference type="Google" id="ProtNLM"/>
    </source>
</evidence>
<protein>
    <recommendedName>
        <fullName evidence="3">DUF2116 family Zn-ribbon domain-containing protein</fullName>
    </recommendedName>
</protein>
<accession>A0A5C6YMH7</accession>
<dbReference type="InterPro" id="IPR013083">
    <property type="entry name" value="Znf_RING/FYVE/PHD"/>
</dbReference>
<comment type="caution">
    <text evidence="1">The sequence shown here is derived from an EMBL/GenBank/DDBJ whole genome shotgun (WGS) entry which is preliminary data.</text>
</comment>
<proteinExistence type="predicted"/>